<evidence type="ECO:0000313" key="5">
    <source>
        <dbReference type="Proteomes" id="UP000019487"/>
    </source>
</evidence>
<name>W9CRB0_SCLBF</name>
<dbReference type="PANTHER" id="PTHR23246">
    <property type="entry name" value="NEW-GLUE PROTEIN"/>
    <property type="match status" value="1"/>
</dbReference>
<proteinExistence type="predicted"/>
<dbReference type="PROSITE" id="PS50090">
    <property type="entry name" value="MYB_LIKE"/>
    <property type="match status" value="1"/>
</dbReference>
<comment type="caution">
    <text evidence="4">The sequence shown here is derived from an EMBL/GenBank/DDBJ whole genome shotgun (WGS) entry which is preliminary data.</text>
</comment>
<dbReference type="CDD" id="cd00167">
    <property type="entry name" value="SANT"/>
    <property type="match status" value="1"/>
</dbReference>
<feature type="region of interest" description="Disordered" evidence="1">
    <location>
        <begin position="373"/>
        <end position="396"/>
    </location>
</feature>
<sequence length="396" mass="43273">MIYESKIKTETNRALFLRRSSVDLDGVRDFTITVDISFLLKGPDSNESPTTSPPDRNQTRSTSVQSSVLQPELPTYAAAIPGAGGKRSMGTHPAESPAKKQSKWSAEEDALIIELRGSGMKWEDISKRLPGRSAISCRLHYQNYLERRSEWDEERKNKLARLYERYYFFQCWAQVRMLLTSLSRFKQEMWSKVAEEMAVPWRAAEAMHWQLGENDMARRAGVVPFSLSSVTLDAPSSGPRASPARGHSYSQSTSSTMGPGSAGSRYSRPGTAQGNPNLRGGTRTIAARRESTPRSVPPSSPCDGLALAAIGGGMGMMGAGRGGQYLPSLVEMTTGVSPYSTPAYAMSMPAHSSGYSTGYPSPGPLLPAIGMLDHRPEVKRRGSPEAGSRDSTRRRQ</sequence>
<dbReference type="HOGENOM" id="CLU_033832_0_1_1"/>
<evidence type="ECO:0008006" key="6">
    <source>
        <dbReference type="Google" id="ProtNLM"/>
    </source>
</evidence>
<protein>
    <recommendedName>
        <fullName evidence="6">MYB DNA-binding domain-containing protein</fullName>
    </recommendedName>
</protein>
<dbReference type="InterPro" id="IPR053095">
    <property type="entry name" value="Actin-binding/GATA_Znf"/>
</dbReference>
<evidence type="ECO:0000259" key="2">
    <source>
        <dbReference type="PROSITE" id="PS50090"/>
    </source>
</evidence>
<evidence type="ECO:0000256" key="1">
    <source>
        <dbReference type="SAM" id="MobiDB-lite"/>
    </source>
</evidence>
<feature type="compositionally biased region" description="Polar residues" evidence="1">
    <location>
        <begin position="45"/>
        <end position="69"/>
    </location>
</feature>
<feature type="domain" description="Myb-like" evidence="2">
    <location>
        <begin position="96"/>
        <end position="145"/>
    </location>
</feature>
<accession>W9CRB0</accession>
<dbReference type="Proteomes" id="UP000019487">
    <property type="component" value="Unassembled WGS sequence"/>
</dbReference>
<dbReference type="InterPro" id="IPR001005">
    <property type="entry name" value="SANT/Myb"/>
</dbReference>
<dbReference type="PROSITE" id="PS51294">
    <property type="entry name" value="HTH_MYB"/>
    <property type="match status" value="1"/>
</dbReference>
<dbReference type="SUPFAM" id="SSF46689">
    <property type="entry name" value="Homeodomain-like"/>
    <property type="match status" value="1"/>
</dbReference>
<dbReference type="SMART" id="SM00717">
    <property type="entry name" value="SANT"/>
    <property type="match status" value="1"/>
</dbReference>
<dbReference type="InterPro" id="IPR017930">
    <property type="entry name" value="Myb_dom"/>
</dbReference>
<feature type="region of interest" description="Disordered" evidence="1">
    <location>
        <begin position="41"/>
        <end position="105"/>
    </location>
</feature>
<feature type="domain" description="HTH myb-type" evidence="3">
    <location>
        <begin position="96"/>
        <end position="149"/>
    </location>
</feature>
<dbReference type="InterPro" id="IPR009057">
    <property type="entry name" value="Homeodomain-like_sf"/>
</dbReference>
<feature type="compositionally biased region" description="Polar residues" evidence="1">
    <location>
        <begin position="248"/>
        <end position="258"/>
    </location>
</feature>
<evidence type="ECO:0000259" key="3">
    <source>
        <dbReference type="PROSITE" id="PS51294"/>
    </source>
</evidence>
<gene>
    <name evidence="4" type="ORF">SBOR_0998</name>
</gene>
<keyword evidence="5" id="KW-1185">Reference proteome</keyword>
<feature type="region of interest" description="Disordered" evidence="1">
    <location>
        <begin position="233"/>
        <end position="282"/>
    </location>
</feature>
<dbReference type="OrthoDB" id="2350934at2759"/>
<reference evidence="4 5" key="1">
    <citation type="journal article" date="2014" name="Genome Announc.">
        <title>Draft genome sequence of Sclerotinia borealis, a psychrophilic plant pathogenic fungus.</title>
        <authorList>
            <person name="Mardanov A.V."/>
            <person name="Beletsky A.V."/>
            <person name="Kadnikov V.V."/>
            <person name="Ignatov A.N."/>
            <person name="Ravin N.V."/>
        </authorList>
    </citation>
    <scope>NUCLEOTIDE SEQUENCE [LARGE SCALE GENOMIC DNA]</scope>
    <source>
        <strain evidence="5">F-4157</strain>
    </source>
</reference>
<dbReference type="Gene3D" id="1.10.10.60">
    <property type="entry name" value="Homeodomain-like"/>
    <property type="match status" value="1"/>
</dbReference>
<dbReference type="EMBL" id="AYSA01000038">
    <property type="protein sequence ID" value="ESZ98628.1"/>
    <property type="molecule type" value="Genomic_DNA"/>
</dbReference>
<dbReference type="AlphaFoldDB" id="W9CRB0"/>
<evidence type="ECO:0000313" key="4">
    <source>
        <dbReference type="EMBL" id="ESZ98628.1"/>
    </source>
</evidence>
<dbReference type="Pfam" id="PF00249">
    <property type="entry name" value="Myb_DNA-binding"/>
    <property type="match status" value="1"/>
</dbReference>
<organism evidence="4 5">
    <name type="scientific">Sclerotinia borealis (strain F-4128)</name>
    <dbReference type="NCBI Taxonomy" id="1432307"/>
    <lineage>
        <taxon>Eukaryota</taxon>
        <taxon>Fungi</taxon>
        <taxon>Dikarya</taxon>
        <taxon>Ascomycota</taxon>
        <taxon>Pezizomycotina</taxon>
        <taxon>Leotiomycetes</taxon>
        <taxon>Helotiales</taxon>
        <taxon>Sclerotiniaceae</taxon>
        <taxon>Sclerotinia</taxon>
    </lineage>
</organism>
<dbReference type="PANTHER" id="PTHR23246:SF24">
    <property type="entry name" value="MYB DNA-BINDING DOMAIN-CONTAINING PROTEIN"/>
    <property type="match status" value="1"/>
</dbReference>